<dbReference type="AlphaFoldDB" id="A0A841LCB3"/>
<organism evidence="1 2">
    <name type="scientific">Polymorphobacter multimanifer</name>
    <dbReference type="NCBI Taxonomy" id="1070431"/>
    <lineage>
        <taxon>Bacteria</taxon>
        <taxon>Pseudomonadati</taxon>
        <taxon>Pseudomonadota</taxon>
        <taxon>Alphaproteobacteria</taxon>
        <taxon>Sphingomonadales</taxon>
        <taxon>Sphingosinicellaceae</taxon>
        <taxon>Polymorphobacter</taxon>
    </lineage>
</organism>
<sequence>MVPKSVILRKTTPAEASAHAIWTLRAALNVGALQCQYSPFLRTVKNYNEMLRHHSGDLARAQSTMVGHFRRHDGARALNSFDQYTTRTYNSFSTLDAQYSFCEAVGSAGRKLLLKQRGTLGDAAVELNPALRAALSQPPPLPAFDLSVLNGYAVPILVMEPEVEERRRRRR</sequence>
<proteinExistence type="predicted"/>
<name>A0A841LCB3_9SPHN</name>
<reference evidence="1 2" key="1">
    <citation type="submission" date="2020-08" db="EMBL/GenBank/DDBJ databases">
        <title>Genomic Encyclopedia of Type Strains, Phase IV (KMG-IV): sequencing the most valuable type-strain genomes for metagenomic binning, comparative biology and taxonomic classification.</title>
        <authorList>
            <person name="Goeker M."/>
        </authorList>
    </citation>
    <scope>NUCLEOTIDE SEQUENCE [LARGE SCALE GENOMIC DNA]</scope>
    <source>
        <strain evidence="1 2">DSM 102189</strain>
    </source>
</reference>
<accession>A0A841LCB3</accession>
<comment type="caution">
    <text evidence="1">The sequence shown here is derived from an EMBL/GenBank/DDBJ whole genome shotgun (WGS) entry which is preliminary data.</text>
</comment>
<dbReference type="Proteomes" id="UP000538147">
    <property type="component" value="Unassembled WGS sequence"/>
</dbReference>
<evidence type="ECO:0000313" key="1">
    <source>
        <dbReference type="EMBL" id="MBB6226628.1"/>
    </source>
</evidence>
<keyword evidence="2" id="KW-1185">Reference proteome</keyword>
<evidence type="ECO:0000313" key="2">
    <source>
        <dbReference type="Proteomes" id="UP000538147"/>
    </source>
</evidence>
<dbReference type="EMBL" id="JACIIV010000005">
    <property type="protein sequence ID" value="MBB6226628.1"/>
    <property type="molecule type" value="Genomic_DNA"/>
</dbReference>
<gene>
    <name evidence="1" type="ORF">FHS79_000786</name>
</gene>
<protein>
    <submittedName>
        <fullName evidence="1">Uncharacterized protein</fullName>
    </submittedName>
</protein>